<dbReference type="SUPFAM" id="SSF53474">
    <property type="entry name" value="alpha/beta-Hydrolases"/>
    <property type="match status" value="1"/>
</dbReference>
<dbReference type="PANTHER" id="PTHR37017:SF11">
    <property type="entry name" value="ESTERASE_LIPASE_THIOESTERASE DOMAIN-CONTAINING PROTEIN"/>
    <property type="match status" value="1"/>
</dbReference>
<dbReference type="Pfam" id="PF12697">
    <property type="entry name" value="Abhydrolase_6"/>
    <property type="match status" value="1"/>
</dbReference>
<dbReference type="Gene3D" id="3.40.50.1820">
    <property type="entry name" value="alpha/beta hydrolase"/>
    <property type="match status" value="1"/>
</dbReference>
<keyword evidence="4" id="KW-0378">Hydrolase</keyword>
<evidence type="ECO:0000259" key="3">
    <source>
        <dbReference type="Pfam" id="PF12697"/>
    </source>
</evidence>
<feature type="chain" id="PRO_5022033213" evidence="2">
    <location>
        <begin position="24"/>
        <end position="159"/>
    </location>
</feature>
<feature type="region of interest" description="Disordered" evidence="1">
    <location>
        <begin position="138"/>
        <end position="159"/>
    </location>
</feature>
<organism evidence="4 5">
    <name type="scientific">Paracoccus sulfuroxidans</name>
    <dbReference type="NCBI Taxonomy" id="384678"/>
    <lineage>
        <taxon>Bacteria</taxon>
        <taxon>Pseudomonadati</taxon>
        <taxon>Pseudomonadota</taxon>
        <taxon>Alphaproteobacteria</taxon>
        <taxon>Rhodobacterales</taxon>
        <taxon>Paracoccaceae</taxon>
        <taxon>Paracoccus</taxon>
    </lineage>
</organism>
<dbReference type="PANTHER" id="PTHR37017">
    <property type="entry name" value="AB HYDROLASE-1 DOMAIN-CONTAINING PROTEIN-RELATED"/>
    <property type="match status" value="1"/>
</dbReference>
<reference evidence="4 5" key="1">
    <citation type="journal article" date="2015" name="Stand. Genomic Sci.">
        <title>Genomic Encyclopedia of Bacterial and Archaeal Type Strains, Phase III: the genomes of soil and plant-associated and newly described type strains.</title>
        <authorList>
            <person name="Whitman W.B."/>
            <person name="Woyke T."/>
            <person name="Klenk H.P."/>
            <person name="Zhou Y."/>
            <person name="Lilburn T.G."/>
            <person name="Beck B.J."/>
            <person name="De Vos P."/>
            <person name="Vandamme P."/>
            <person name="Eisen J.A."/>
            <person name="Garrity G."/>
            <person name="Hugenholtz P."/>
            <person name="Kyrpides N.C."/>
        </authorList>
    </citation>
    <scope>NUCLEOTIDE SEQUENCE [LARGE SCALE GENOMIC DNA]</scope>
    <source>
        <strain evidence="4 5">CGMCC 1.5364</strain>
    </source>
</reference>
<accession>A0A562N7N9</accession>
<proteinExistence type="predicted"/>
<comment type="caution">
    <text evidence="4">The sequence shown here is derived from an EMBL/GenBank/DDBJ whole genome shotgun (WGS) entry which is preliminary data.</text>
</comment>
<evidence type="ECO:0000256" key="1">
    <source>
        <dbReference type="SAM" id="MobiDB-lite"/>
    </source>
</evidence>
<gene>
    <name evidence="4" type="ORF">IQ24_03802</name>
</gene>
<dbReference type="InterPro" id="IPR000073">
    <property type="entry name" value="AB_hydrolase_1"/>
</dbReference>
<keyword evidence="5" id="KW-1185">Reference proteome</keyword>
<dbReference type="GO" id="GO:0016787">
    <property type="term" value="F:hydrolase activity"/>
    <property type="evidence" value="ECO:0007669"/>
    <property type="project" value="UniProtKB-KW"/>
</dbReference>
<sequence length="159" mass="16557">MLKSLIASSAIVFAAAVLGGASAEPAGARNIVLVHGAWVDGSGWQGVYDQLKSKGYNVTIVQHPTASLDEDVAYVRRALALQDGPTVLVGHSYGGVILSQVGNDPKVKSLVYVTAFAPDAGESVLDLIADLPEGVPVPPILPPRRKSRNRPGRPSPATI</sequence>
<protein>
    <submittedName>
        <fullName evidence="4">Alpha/beta hydrolase family protein</fullName>
    </submittedName>
</protein>
<dbReference type="InterPro" id="IPR029058">
    <property type="entry name" value="AB_hydrolase_fold"/>
</dbReference>
<dbReference type="InterPro" id="IPR052897">
    <property type="entry name" value="Sec-Metab_Biosynth_Hydrolase"/>
</dbReference>
<evidence type="ECO:0000256" key="2">
    <source>
        <dbReference type="SAM" id="SignalP"/>
    </source>
</evidence>
<evidence type="ECO:0000313" key="5">
    <source>
        <dbReference type="Proteomes" id="UP000316225"/>
    </source>
</evidence>
<dbReference type="RefSeq" id="WP_199756649.1">
    <property type="nucleotide sequence ID" value="NZ_VLKU01000016.1"/>
</dbReference>
<dbReference type="EMBL" id="VLKU01000016">
    <property type="protein sequence ID" value="TWI28185.1"/>
    <property type="molecule type" value="Genomic_DNA"/>
</dbReference>
<evidence type="ECO:0000313" key="4">
    <source>
        <dbReference type="EMBL" id="TWI28185.1"/>
    </source>
</evidence>
<feature type="domain" description="AB hydrolase-1" evidence="3">
    <location>
        <begin position="31"/>
        <end position="137"/>
    </location>
</feature>
<dbReference type="AlphaFoldDB" id="A0A562N7N9"/>
<feature type="signal peptide" evidence="2">
    <location>
        <begin position="1"/>
        <end position="23"/>
    </location>
</feature>
<keyword evidence="2" id="KW-0732">Signal</keyword>
<dbReference type="Proteomes" id="UP000316225">
    <property type="component" value="Unassembled WGS sequence"/>
</dbReference>
<name>A0A562N7N9_9RHOB</name>